<dbReference type="Proteomes" id="UP001056120">
    <property type="component" value="Linkage Group LG24"/>
</dbReference>
<protein>
    <submittedName>
        <fullName evidence="1">Uncharacterized protein</fullName>
    </submittedName>
</protein>
<evidence type="ECO:0000313" key="1">
    <source>
        <dbReference type="EMBL" id="KAI3713041.1"/>
    </source>
</evidence>
<name>A0ACB9ATK9_9ASTR</name>
<gene>
    <name evidence="1" type="ORF">L1987_71611</name>
</gene>
<reference evidence="1 2" key="2">
    <citation type="journal article" date="2022" name="Mol. Ecol. Resour.">
        <title>The genomes of chicory, endive, great burdock and yacon provide insights into Asteraceae paleo-polyploidization history and plant inulin production.</title>
        <authorList>
            <person name="Fan W."/>
            <person name="Wang S."/>
            <person name="Wang H."/>
            <person name="Wang A."/>
            <person name="Jiang F."/>
            <person name="Liu H."/>
            <person name="Zhao H."/>
            <person name="Xu D."/>
            <person name="Zhang Y."/>
        </authorList>
    </citation>
    <scope>NUCLEOTIDE SEQUENCE [LARGE SCALE GENOMIC DNA]</scope>
    <source>
        <strain evidence="2">cv. Yunnan</strain>
        <tissue evidence="1">Leaves</tissue>
    </source>
</reference>
<dbReference type="EMBL" id="CM042041">
    <property type="protein sequence ID" value="KAI3713041.1"/>
    <property type="molecule type" value="Genomic_DNA"/>
</dbReference>
<proteinExistence type="predicted"/>
<accession>A0ACB9ATK9</accession>
<comment type="caution">
    <text evidence="1">The sequence shown here is derived from an EMBL/GenBank/DDBJ whole genome shotgun (WGS) entry which is preliminary data.</text>
</comment>
<evidence type="ECO:0000313" key="2">
    <source>
        <dbReference type="Proteomes" id="UP001056120"/>
    </source>
</evidence>
<reference evidence="2" key="1">
    <citation type="journal article" date="2022" name="Mol. Ecol. Resour.">
        <title>The genomes of chicory, endive, great burdock and yacon provide insights into Asteraceae palaeo-polyploidization history and plant inulin production.</title>
        <authorList>
            <person name="Fan W."/>
            <person name="Wang S."/>
            <person name="Wang H."/>
            <person name="Wang A."/>
            <person name="Jiang F."/>
            <person name="Liu H."/>
            <person name="Zhao H."/>
            <person name="Xu D."/>
            <person name="Zhang Y."/>
        </authorList>
    </citation>
    <scope>NUCLEOTIDE SEQUENCE [LARGE SCALE GENOMIC DNA]</scope>
    <source>
        <strain evidence="2">cv. Yunnan</strain>
    </source>
</reference>
<sequence>MEDECTTPRQLESRIPPPILCPPAPRKKSTAAAKKREHPTNAYFRPPELDAFFAVDAPTKAYLGQDSMDTKGRLIAGSHNRNEFVLINADEVGRASPKF</sequence>
<keyword evidence="2" id="KW-1185">Reference proteome</keyword>
<organism evidence="1 2">
    <name type="scientific">Smallanthus sonchifolius</name>
    <dbReference type="NCBI Taxonomy" id="185202"/>
    <lineage>
        <taxon>Eukaryota</taxon>
        <taxon>Viridiplantae</taxon>
        <taxon>Streptophyta</taxon>
        <taxon>Embryophyta</taxon>
        <taxon>Tracheophyta</taxon>
        <taxon>Spermatophyta</taxon>
        <taxon>Magnoliopsida</taxon>
        <taxon>eudicotyledons</taxon>
        <taxon>Gunneridae</taxon>
        <taxon>Pentapetalae</taxon>
        <taxon>asterids</taxon>
        <taxon>campanulids</taxon>
        <taxon>Asterales</taxon>
        <taxon>Asteraceae</taxon>
        <taxon>Asteroideae</taxon>
        <taxon>Heliantheae alliance</taxon>
        <taxon>Millerieae</taxon>
        <taxon>Smallanthus</taxon>
    </lineage>
</organism>